<comment type="caution">
    <text evidence="2">The sequence shown here is derived from an EMBL/GenBank/DDBJ whole genome shotgun (WGS) entry which is preliminary data.</text>
</comment>
<dbReference type="Proteomes" id="UP000478052">
    <property type="component" value="Unassembled WGS sequence"/>
</dbReference>
<evidence type="ECO:0000256" key="1">
    <source>
        <dbReference type="SAM" id="SignalP"/>
    </source>
</evidence>
<name>A0A6G0YDD8_APHCR</name>
<organism evidence="2 3">
    <name type="scientific">Aphis craccivora</name>
    <name type="common">Cowpea aphid</name>
    <dbReference type="NCBI Taxonomy" id="307492"/>
    <lineage>
        <taxon>Eukaryota</taxon>
        <taxon>Metazoa</taxon>
        <taxon>Ecdysozoa</taxon>
        <taxon>Arthropoda</taxon>
        <taxon>Hexapoda</taxon>
        <taxon>Insecta</taxon>
        <taxon>Pterygota</taxon>
        <taxon>Neoptera</taxon>
        <taxon>Paraneoptera</taxon>
        <taxon>Hemiptera</taxon>
        <taxon>Sternorrhyncha</taxon>
        <taxon>Aphidomorpha</taxon>
        <taxon>Aphidoidea</taxon>
        <taxon>Aphididae</taxon>
        <taxon>Aphidini</taxon>
        <taxon>Aphis</taxon>
        <taxon>Aphis</taxon>
    </lineage>
</organism>
<evidence type="ECO:0000313" key="2">
    <source>
        <dbReference type="EMBL" id="KAF0753610.1"/>
    </source>
</evidence>
<protein>
    <submittedName>
        <fullName evidence="2">Uncharacterized protein</fullName>
    </submittedName>
</protein>
<gene>
    <name evidence="2" type="ORF">FWK35_00023805</name>
</gene>
<reference evidence="2 3" key="1">
    <citation type="submission" date="2019-08" db="EMBL/GenBank/DDBJ databases">
        <title>Whole genome of Aphis craccivora.</title>
        <authorList>
            <person name="Voronova N.V."/>
            <person name="Shulinski R.S."/>
            <person name="Bandarenka Y.V."/>
            <person name="Zhorov D.G."/>
            <person name="Warner D."/>
        </authorList>
    </citation>
    <scope>NUCLEOTIDE SEQUENCE [LARGE SCALE GENOMIC DNA]</scope>
    <source>
        <strain evidence="2">180601</strain>
        <tissue evidence="2">Whole Body</tissue>
    </source>
</reference>
<feature type="chain" id="PRO_5026097917" evidence="1">
    <location>
        <begin position="22"/>
        <end position="73"/>
    </location>
</feature>
<feature type="signal peptide" evidence="1">
    <location>
        <begin position="1"/>
        <end position="21"/>
    </location>
</feature>
<keyword evidence="3" id="KW-1185">Reference proteome</keyword>
<evidence type="ECO:0000313" key="3">
    <source>
        <dbReference type="Proteomes" id="UP000478052"/>
    </source>
</evidence>
<dbReference type="AlphaFoldDB" id="A0A6G0YDD8"/>
<accession>A0A6G0YDD8</accession>
<dbReference type="EMBL" id="VUJU01004679">
    <property type="protein sequence ID" value="KAF0753610.1"/>
    <property type="molecule type" value="Genomic_DNA"/>
</dbReference>
<keyword evidence="1" id="KW-0732">Signal</keyword>
<sequence>MYRYTQLVVFVFLFTLSVSLSKSISVTTEGYKCQRGQCWTEVEPRDDFCSEMFRYEFITLPPANVLCYCCRRI</sequence>
<proteinExistence type="predicted"/>